<dbReference type="InterPro" id="IPR021109">
    <property type="entry name" value="Peptidase_aspartic_dom_sf"/>
</dbReference>
<reference evidence="4 5" key="1">
    <citation type="submission" date="2020-08" db="EMBL/GenBank/DDBJ databases">
        <authorList>
            <person name="Koutsovoulos G."/>
            <person name="Danchin GJ E."/>
        </authorList>
    </citation>
    <scope>NUCLEOTIDE SEQUENCE [LARGE SCALE GENOMIC DNA]</scope>
</reference>
<accession>A0A6V7V182</accession>
<proteinExistence type="inferred from homology"/>
<keyword evidence="2" id="KW-0812">Transmembrane</keyword>
<feature type="transmembrane region" description="Helical" evidence="2">
    <location>
        <begin position="6"/>
        <end position="28"/>
    </location>
</feature>
<dbReference type="AlphaFoldDB" id="A0A6V7V182"/>
<dbReference type="Gene3D" id="2.40.70.10">
    <property type="entry name" value="Acid Proteases"/>
    <property type="match status" value="2"/>
</dbReference>
<dbReference type="SUPFAM" id="SSF50630">
    <property type="entry name" value="Acid proteases"/>
    <property type="match status" value="1"/>
</dbReference>
<dbReference type="GO" id="GO:0005764">
    <property type="term" value="C:lysosome"/>
    <property type="evidence" value="ECO:0007669"/>
    <property type="project" value="TreeGrafter"/>
</dbReference>
<feature type="domain" description="Peptidase A1" evidence="3">
    <location>
        <begin position="90"/>
        <end position="435"/>
    </location>
</feature>
<name>A0A6V7V182_MELEN</name>
<dbReference type="PANTHER" id="PTHR47966">
    <property type="entry name" value="BETA-SITE APP-CLEAVING ENZYME, ISOFORM A-RELATED"/>
    <property type="match status" value="1"/>
</dbReference>
<dbReference type="PANTHER" id="PTHR47966:SF51">
    <property type="entry name" value="BETA-SITE APP-CLEAVING ENZYME, ISOFORM A-RELATED"/>
    <property type="match status" value="1"/>
</dbReference>
<comment type="caution">
    <text evidence="4">The sequence shown here is derived from an EMBL/GenBank/DDBJ whole genome shotgun (WGS) entry which is preliminary data.</text>
</comment>
<organism evidence="4 5">
    <name type="scientific">Meloidogyne enterolobii</name>
    <name type="common">Root-knot nematode worm</name>
    <name type="synonym">Meloidogyne mayaguensis</name>
    <dbReference type="NCBI Taxonomy" id="390850"/>
    <lineage>
        <taxon>Eukaryota</taxon>
        <taxon>Metazoa</taxon>
        <taxon>Ecdysozoa</taxon>
        <taxon>Nematoda</taxon>
        <taxon>Chromadorea</taxon>
        <taxon>Rhabditida</taxon>
        <taxon>Tylenchina</taxon>
        <taxon>Tylenchomorpha</taxon>
        <taxon>Tylenchoidea</taxon>
        <taxon>Meloidogynidae</taxon>
        <taxon>Meloidogyninae</taxon>
        <taxon>Meloidogyne</taxon>
    </lineage>
</organism>
<gene>
    <name evidence="4" type="ORF">MENT_LOCUS19818</name>
</gene>
<evidence type="ECO:0000256" key="2">
    <source>
        <dbReference type="SAM" id="Phobius"/>
    </source>
</evidence>
<dbReference type="GO" id="GO:0006508">
    <property type="term" value="P:proteolysis"/>
    <property type="evidence" value="ECO:0007669"/>
    <property type="project" value="InterPro"/>
</dbReference>
<keyword evidence="2" id="KW-0472">Membrane</keyword>
<dbReference type="Pfam" id="PF00026">
    <property type="entry name" value="Asp"/>
    <property type="match status" value="1"/>
</dbReference>
<evidence type="ECO:0000256" key="1">
    <source>
        <dbReference type="ARBA" id="ARBA00007447"/>
    </source>
</evidence>
<dbReference type="PROSITE" id="PS51767">
    <property type="entry name" value="PEPTIDASE_A1"/>
    <property type="match status" value="1"/>
</dbReference>
<dbReference type="GO" id="GO:0004190">
    <property type="term" value="F:aspartic-type endopeptidase activity"/>
    <property type="evidence" value="ECO:0007669"/>
    <property type="project" value="InterPro"/>
</dbReference>
<evidence type="ECO:0000313" key="4">
    <source>
        <dbReference type="EMBL" id="CAD2168449.1"/>
    </source>
</evidence>
<dbReference type="InterPro" id="IPR001461">
    <property type="entry name" value="Aspartic_peptidase_A1"/>
</dbReference>
<sequence>MYLFPYFPIILLILINFFSIFESAVFNVNIHPLKPKQKNILNKWHKSIKHFGFLNKSAKNVLNGNEGESAEIDDIDITEDRYYYRTWLNPQGTIKLGIPPQDFIVAFSTRSPDTFVAQSGSVTWDNFLTFDKTKSYTYSSNGDIFEDSLFGISRSPYILNCDNHNKGVIGKDLVTLGDTLVLPLKFGLIQNVTIQQCMDWKDSDIEGMFGLALFDSSNGIPSTLKQLAPILDKPVFSVLTDGDTMNNVEYHMKIGSSEIQGRCRSKDYIYFPSTSAEIDESKKDGYHTRLLSIELKYKNGSFSRWNLPSKTDIEFTRLVNDELGNDQSHIYGDIETVNEINKQLGGKLEYWQDYIQYIPCNGIDMPLIVLSMGNKTHRAEWAIPPEEYSIEWYENRCLSLFQHHTWFGAWTSVDYHTQNCFAISFGVEGNMIGMARPIGGNKLKKKGKKGININK</sequence>
<protein>
    <recommendedName>
        <fullName evidence="3">Peptidase A1 domain-containing protein</fullName>
    </recommendedName>
</protein>
<evidence type="ECO:0000313" key="5">
    <source>
        <dbReference type="Proteomes" id="UP000580250"/>
    </source>
</evidence>
<keyword evidence="2" id="KW-1133">Transmembrane helix</keyword>
<dbReference type="EMBL" id="CAJEWN010000141">
    <property type="protein sequence ID" value="CAD2168449.1"/>
    <property type="molecule type" value="Genomic_DNA"/>
</dbReference>
<dbReference type="InterPro" id="IPR033121">
    <property type="entry name" value="PEPTIDASE_A1"/>
</dbReference>
<dbReference type="Proteomes" id="UP000580250">
    <property type="component" value="Unassembled WGS sequence"/>
</dbReference>
<evidence type="ECO:0000259" key="3">
    <source>
        <dbReference type="PROSITE" id="PS51767"/>
    </source>
</evidence>
<comment type="similarity">
    <text evidence="1">Belongs to the peptidase A1 family.</text>
</comment>